<dbReference type="InterPro" id="IPR036568">
    <property type="entry name" value="GGCT-like_sf"/>
</dbReference>
<feature type="active site" description="Proton acceptor" evidence="2">
    <location>
        <position position="90"/>
    </location>
</feature>
<comment type="similarity">
    <text evidence="1 3">Belongs to the gamma-glutamylcyclotransferase family.</text>
</comment>
<evidence type="ECO:0000256" key="2">
    <source>
        <dbReference type="PIRSR" id="PIRSR639126-1"/>
    </source>
</evidence>
<protein>
    <recommendedName>
        <fullName evidence="3">Gamma-glutamylcyclotransferase family protein</fullName>
    </recommendedName>
</protein>
<feature type="domain" description="Gamma-glutamylcyclotransferase AIG2-like" evidence="4">
    <location>
        <begin position="18"/>
        <end position="134"/>
    </location>
</feature>
<gene>
    <name evidence="5" type="ORF">GTHE00462_LOCUS18126</name>
</gene>
<organism evidence="5">
    <name type="scientific">Guillardia theta</name>
    <name type="common">Cryptophyte</name>
    <name type="synonym">Cryptomonas phi</name>
    <dbReference type="NCBI Taxonomy" id="55529"/>
    <lineage>
        <taxon>Eukaryota</taxon>
        <taxon>Cryptophyceae</taxon>
        <taxon>Pyrenomonadales</taxon>
        <taxon>Geminigeraceae</taxon>
        <taxon>Guillardia</taxon>
    </lineage>
</organism>
<name>A0A7S4NSR7_GUITH</name>
<dbReference type="GO" id="GO:0005829">
    <property type="term" value="C:cytosol"/>
    <property type="evidence" value="ECO:0007669"/>
    <property type="project" value="TreeGrafter"/>
</dbReference>
<dbReference type="AlphaFoldDB" id="A0A7S4NSR7"/>
<proteinExistence type="inferred from homology"/>
<dbReference type="PANTHER" id="PTHR12510">
    <property type="entry name" value="TROPONIN C-AKIN-1 PROTEIN"/>
    <property type="match status" value="1"/>
</dbReference>
<accession>A0A7S4NSR7</accession>
<evidence type="ECO:0000256" key="3">
    <source>
        <dbReference type="RuleBase" id="RU367036"/>
    </source>
</evidence>
<dbReference type="EMBL" id="HBKN01023078">
    <property type="protein sequence ID" value="CAE2305050.1"/>
    <property type="molecule type" value="Transcribed_RNA"/>
</dbReference>
<evidence type="ECO:0000313" key="5">
    <source>
        <dbReference type="EMBL" id="CAE2305050.1"/>
    </source>
</evidence>
<dbReference type="GO" id="GO:0061929">
    <property type="term" value="F:gamma-glutamylaminecyclotransferase activity"/>
    <property type="evidence" value="ECO:0007669"/>
    <property type="project" value="InterPro"/>
</dbReference>
<evidence type="ECO:0000259" key="4">
    <source>
        <dbReference type="Pfam" id="PF06094"/>
    </source>
</evidence>
<dbReference type="InterPro" id="IPR039126">
    <property type="entry name" value="GGACT"/>
</dbReference>
<dbReference type="InterPro" id="IPR013024">
    <property type="entry name" value="GGCT-like"/>
</dbReference>
<dbReference type="InterPro" id="IPR009288">
    <property type="entry name" value="AIG2-like_dom"/>
</dbReference>
<dbReference type="Pfam" id="PF06094">
    <property type="entry name" value="GGACT"/>
    <property type="match status" value="1"/>
</dbReference>
<dbReference type="CDD" id="cd06661">
    <property type="entry name" value="GGCT_like"/>
    <property type="match status" value="1"/>
</dbReference>
<dbReference type="PANTHER" id="PTHR12510:SF4">
    <property type="entry name" value="GAMMA-GLUTAMYLAMINECYCLOTRANSFERASE"/>
    <property type="match status" value="1"/>
</dbReference>
<sequence length="208" mass="23255">MICNGGLVANAMNAFNLVFVYGTLKRGLYNSKVIRGANYIGAAKTKPCLPLITDEYYVPFLLQAPGMGSQVSGELYAVDNEMLAKLDELEGVPKYYTREQVEIEDLTLCPHQRDTGLIHTAMTMKPWVYMMPNHRITEDLLGKPHLDVYSAENHFKHYIPRYMRDKSHVSLNLQGSTAPKMPSSMPAKMGGIPHIPHVSSTMAQAQQI</sequence>
<dbReference type="Gene3D" id="3.10.490.10">
    <property type="entry name" value="Gamma-glutamyl cyclotransferase-like"/>
    <property type="match status" value="1"/>
</dbReference>
<dbReference type="SUPFAM" id="SSF110857">
    <property type="entry name" value="Gamma-glutamyl cyclotransferase-like"/>
    <property type="match status" value="1"/>
</dbReference>
<evidence type="ECO:0000256" key="1">
    <source>
        <dbReference type="ARBA" id="ARBA00008861"/>
    </source>
</evidence>
<reference evidence="5" key="1">
    <citation type="submission" date="2021-01" db="EMBL/GenBank/DDBJ databases">
        <authorList>
            <person name="Corre E."/>
            <person name="Pelletier E."/>
            <person name="Niang G."/>
            <person name="Scheremetjew M."/>
            <person name="Finn R."/>
            <person name="Kale V."/>
            <person name="Holt S."/>
            <person name="Cochrane G."/>
            <person name="Meng A."/>
            <person name="Brown T."/>
            <person name="Cohen L."/>
        </authorList>
    </citation>
    <scope>NUCLEOTIDE SEQUENCE</scope>
    <source>
        <strain evidence="5">CCMP 2712</strain>
    </source>
</reference>